<feature type="chain" id="PRO_5001793572" evidence="1">
    <location>
        <begin position="21"/>
        <end position="191"/>
    </location>
</feature>
<name>A0A085JCA5_9GAMM</name>
<gene>
    <name evidence="3" type="ORF">GTPT_2702</name>
</gene>
<evidence type="ECO:0000313" key="3">
    <source>
        <dbReference type="EMBL" id="KFD18101.1"/>
    </source>
</evidence>
<protein>
    <submittedName>
        <fullName evidence="3">Putative lipoprotein</fullName>
    </submittedName>
</protein>
<proteinExistence type="predicted"/>
<keyword evidence="3" id="KW-0449">Lipoprotein</keyword>
<keyword evidence="4" id="KW-1185">Reference proteome</keyword>
<sequence length="191" mass="20632">MKKGLAICFALLLSACSSDADKHYYQLPVVSPSAGSEVSVSPVTGMAPRSLWVEPVTVSDYLSGNGIAYQTSDVQYVIAANNLWASPLDQQLQQSLVSNLSQQLPGWLVSGTMTGSNDYDTLSVNVTGFHGRYDGKAVITGSWILQSNNKTLRQPFSLILSQDKDGYADLVRTLSAGWQKEAAQIAQKINQ</sequence>
<evidence type="ECO:0000259" key="2">
    <source>
        <dbReference type="Pfam" id="PF03886"/>
    </source>
</evidence>
<dbReference type="eggNOG" id="COG3009">
    <property type="taxonomic scope" value="Bacteria"/>
</dbReference>
<accession>A0A085JCA5</accession>
<keyword evidence="1" id="KW-0732">Signal</keyword>
<feature type="signal peptide" evidence="1">
    <location>
        <begin position="1"/>
        <end position="20"/>
    </location>
</feature>
<dbReference type="PROSITE" id="PS51257">
    <property type="entry name" value="PROKAR_LIPOPROTEIN"/>
    <property type="match status" value="1"/>
</dbReference>
<evidence type="ECO:0000313" key="4">
    <source>
        <dbReference type="Proteomes" id="UP000028602"/>
    </source>
</evidence>
<organism evidence="3 4">
    <name type="scientific">Tatumella ptyseos ATCC 33301</name>
    <dbReference type="NCBI Taxonomy" id="1005995"/>
    <lineage>
        <taxon>Bacteria</taxon>
        <taxon>Pseudomonadati</taxon>
        <taxon>Pseudomonadota</taxon>
        <taxon>Gammaproteobacteria</taxon>
        <taxon>Enterobacterales</taxon>
        <taxon>Erwiniaceae</taxon>
        <taxon>Tatumella</taxon>
    </lineage>
</organism>
<dbReference type="NCBIfam" id="NF033620">
    <property type="entry name" value="pqiC"/>
    <property type="match status" value="1"/>
</dbReference>
<dbReference type="Gene3D" id="3.40.50.10610">
    <property type="entry name" value="ABC-type transport auxiliary lipoprotein component"/>
    <property type="match status" value="1"/>
</dbReference>
<reference evidence="3 4" key="1">
    <citation type="submission" date="2014-05" db="EMBL/GenBank/DDBJ databases">
        <title>ATOL: Assembling a taxonomically balanced genome-scale reconstruction of the evolutionary history of the Enterobacteriaceae.</title>
        <authorList>
            <person name="Plunkett G.III."/>
            <person name="Neeno-Eckwall E.C."/>
            <person name="Glasner J.D."/>
            <person name="Perna N.T."/>
        </authorList>
    </citation>
    <scope>NUCLEOTIDE SEQUENCE [LARGE SCALE GENOMIC DNA]</scope>
    <source>
        <strain evidence="3 4">ATCC 33301</strain>
    </source>
</reference>
<dbReference type="Proteomes" id="UP000028602">
    <property type="component" value="Unassembled WGS sequence"/>
</dbReference>
<dbReference type="OrthoDB" id="5600407at2"/>
<evidence type="ECO:0000256" key="1">
    <source>
        <dbReference type="SAM" id="SignalP"/>
    </source>
</evidence>
<dbReference type="EMBL" id="JMPR01000040">
    <property type="protein sequence ID" value="KFD18101.1"/>
    <property type="molecule type" value="Genomic_DNA"/>
</dbReference>
<dbReference type="Pfam" id="PF03886">
    <property type="entry name" value="ABC_trans_aux"/>
    <property type="match status" value="1"/>
</dbReference>
<feature type="domain" description="ABC-type transport auxiliary lipoprotein component" evidence="2">
    <location>
        <begin position="38"/>
        <end position="186"/>
    </location>
</feature>
<comment type="caution">
    <text evidence="3">The sequence shown here is derived from an EMBL/GenBank/DDBJ whole genome shotgun (WGS) entry which is preliminary data.</text>
</comment>
<dbReference type="SUPFAM" id="SSF159594">
    <property type="entry name" value="XCC0632-like"/>
    <property type="match status" value="1"/>
</dbReference>
<dbReference type="RefSeq" id="WP_025902822.1">
    <property type="nucleotide sequence ID" value="NZ_ATMJ01000041.1"/>
</dbReference>
<dbReference type="AlphaFoldDB" id="A0A085JCA5"/>
<dbReference type="InterPro" id="IPR049736">
    <property type="entry name" value="PqiC"/>
</dbReference>
<dbReference type="InterPro" id="IPR005586">
    <property type="entry name" value="ABC_trans_aux"/>
</dbReference>